<organism evidence="2 4">
    <name type="scientific">Medicago truncatula</name>
    <name type="common">Barrel medic</name>
    <name type="synonym">Medicago tribuloides</name>
    <dbReference type="NCBI Taxonomy" id="3880"/>
    <lineage>
        <taxon>Eukaryota</taxon>
        <taxon>Viridiplantae</taxon>
        <taxon>Streptophyta</taxon>
        <taxon>Embryophyta</taxon>
        <taxon>Tracheophyta</taxon>
        <taxon>Spermatophyta</taxon>
        <taxon>Magnoliopsida</taxon>
        <taxon>eudicotyledons</taxon>
        <taxon>Gunneridae</taxon>
        <taxon>Pentapetalae</taxon>
        <taxon>rosids</taxon>
        <taxon>fabids</taxon>
        <taxon>Fabales</taxon>
        <taxon>Fabaceae</taxon>
        <taxon>Papilionoideae</taxon>
        <taxon>50 kb inversion clade</taxon>
        <taxon>NPAAA clade</taxon>
        <taxon>Hologalegina</taxon>
        <taxon>IRL clade</taxon>
        <taxon>Trifolieae</taxon>
        <taxon>Medicago</taxon>
    </lineage>
</organism>
<evidence type="ECO:0000313" key="3">
    <source>
        <dbReference type="EnsemblPlants" id="KEH38487"/>
    </source>
</evidence>
<reference evidence="2 4" key="1">
    <citation type="journal article" date="2011" name="Nature">
        <title>The Medicago genome provides insight into the evolution of rhizobial symbioses.</title>
        <authorList>
            <person name="Young N.D."/>
            <person name="Debelle F."/>
            <person name="Oldroyd G.E."/>
            <person name="Geurts R."/>
            <person name="Cannon S.B."/>
            <person name="Udvardi M.K."/>
            <person name="Benedito V.A."/>
            <person name="Mayer K.F."/>
            <person name="Gouzy J."/>
            <person name="Schoof H."/>
            <person name="Van de Peer Y."/>
            <person name="Proost S."/>
            <person name="Cook D.R."/>
            <person name="Meyers B.C."/>
            <person name="Spannagl M."/>
            <person name="Cheung F."/>
            <person name="De Mita S."/>
            <person name="Krishnakumar V."/>
            <person name="Gundlach H."/>
            <person name="Zhou S."/>
            <person name="Mudge J."/>
            <person name="Bharti A.K."/>
            <person name="Murray J.D."/>
            <person name="Naoumkina M.A."/>
            <person name="Rosen B."/>
            <person name="Silverstein K.A."/>
            <person name="Tang H."/>
            <person name="Rombauts S."/>
            <person name="Zhao P.X."/>
            <person name="Zhou P."/>
            <person name="Barbe V."/>
            <person name="Bardou P."/>
            <person name="Bechner M."/>
            <person name="Bellec A."/>
            <person name="Berger A."/>
            <person name="Berges H."/>
            <person name="Bidwell S."/>
            <person name="Bisseling T."/>
            <person name="Choisne N."/>
            <person name="Couloux A."/>
            <person name="Denny R."/>
            <person name="Deshpande S."/>
            <person name="Dai X."/>
            <person name="Doyle J.J."/>
            <person name="Dudez A.M."/>
            <person name="Farmer A.D."/>
            <person name="Fouteau S."/>
            <person name="Franken C."/>
            <person name="Gibelin C."/>
            <person name="Gish J."/>
            <person name="Goldstein S."/>
            <person name="Gonzalez A.J."/>
            <person name="Green P.J."/>
            <person name="Hallab A."/>
            <person name="Hartog M."/>
            <person name="Hua A."/>
            <person name="Humphray S.J."/>
            <person name="Jeong D.H."/>
            <person name="Jing Y."/>
            <person name="Jocker A."/>
            <person name="Kenton S.M."/>
            <person name="Kim D.J."/>
            <person name="Klee K."/>
            <person name="Lai H."/>
            <person name="Lang C."/>
            <person name="Lin S."/>
            <person name="Macmil S.L."/>
            <person name="Magdelenat G."/>
            <person name="Matthews L."/>
            <person name="McCorrison J."/>
            <person name="Monaghan E.L."/>
            <person name="Mun J.H."/>
            <person name="Najar F.Z."/>
            <person name="Nicholson C."/>
            <person name="Noirot C."/>
            <person name="O'Bleness M."/>
            <person name="Paule C.R."/>
            <person name="Poulain J."/>
            <person name="Prion F."/>
            <person name="Qin B."/>
            <person name="Qu C."/>
            <person name="Retzel E.F."/>
            <person name="Riddle C."/>
            <person name="Sallet E."/>
            <person name="Samain S."/>
            <person name="Samson N."/>
            <person name="Sanders I."/>
            <person name="Saurat O."/>
            <person name="Scarpelli C."/>
            <person name="Schiex T."/>
            <person name="Segurens B."/>
            <person name="Severin A.J."/>
            <person name="Sherrier D.J."/>
            <person name="Shi R."/>
            <person name="Sims S."/>
            <person name="Singer S.R."/>
            <person name="Sinharoy S."/>
            <person name="Sterck L."/>
            <person name="Viollet A."/>
            <person name="Wang B.B."/>
            <person name="Wang K."/>
            <person name="Wang M."/>
            <person name="Wang X."/>
            <person name="Warfsmann J."/>
            <person name="Weissenbach J."/>
            <person name="White D.D."/>
            <person name="White J.D."/>
            <person name="Wiley G.B."/>
            <person name="Wincker P."/>
            <person name="Xing Y."/>
            <person name="Yang L."/>
            <person name="Yao Z."/>
            <person name="Ying F."/>
            <person name="Zhai J."/>
            <person name="Zhou L."/>
            <person name="Zuber A."/>
            <person name="Denarie J."/>
            <person name="Dixon R.A."/>
            <person name="May G.D."/>
            <person name="Schwartz D.C."/>
            <person name="Rogers J."/>
            <person name="Quetier F."/>
            <person name="Town C.D."/>
            <person name="Roe B.A."/>
        </authorList>
    </citation>
    <scope>NUCLEOTIDE SEQUENCE [LARGE SCALE GENOMIC DNA]</scope>
    <source>
        <strain evidence="2">A17</strain>
        <strain evidence="3 4">cv. Jemalong A17</strain>
    </source>
</reference>
<dbReference type="Proteomes" id="UP000002051">
    <property type="component" value="Chromosome 2"/>
</dbReference>
<keyword evidence="4" id="KW-1185">Reference proteome</keyword>
<evidence type="ECO:0000313" key="4">
    <source>
        <dbReference type="Proteomes" id="UP000002051"/>
    </source>
</evidence>
<proteinExistence type="predicted"/>
<dbReference type="HOGENOM" id="CLU_1226413_0_0_1"/>
<dbReference type="EnsemblPlants" id="KEH38487">
    <property type="protein sequence ID" value="KEH38487"/>
    <property type="gene ID" value="MTR_2g072550"/>
</dbReference>
<dbReference type="EMBL" id="CM001218">
    <property type="protein sequence ID" value="KEH38487.1"/>
    <property type="molecule type" value="Genomic_DNA"/>
</dbReference>
<evidence type="ECO:0000256" key="1">
    <source>
        <dbReference type="SAM" id="MobiDB-lite"/>
    </source>
</evidence>
<name>A0A072V9L0_MEDTR</name>
<reference evidence="3" key="3">
    <citation type="submission" date="2015-04" db="UniProtKB">
        <authorList>
            <consortium name="EnsemblPlants"/>
        </authorList>
    </citation>
    <scope>IDENTIFICATION</scope>
    <source>
        <strain evidence="3">cv. Jemalong A17</strain>
    </source>
</reference>
<feature type="region of interest" description="Disordered" evidence="1">
    <location>
        <begin position="1"/>
        <end position="26"/>
    </location>
</feature>
<protein>
    <submittedName>
        <fullName evidence="2 3">Uncharacterized protein</fullName>
    </submittedName>
</protein>
<gene>
    <name evidence="2" type="ordered locus">MTR_2g072550</name>
</gene>
<evidence type="ECO:0000313" key="2">
    <source>
        <dbReference type="EMBL" id="KEH38487.1"/>
    </source>
</evidence>
<dbReference type="AlphaFoldDB" id="A0A072V9L0"/>
<reference evidence="2 4" key="2">
    <citation type="journal article" date="2014" name="BMC Genomics">
        <title>An improved genome release (version Mt4.0) for the model legume Medicago truncatula.</title>
        <authorList>
            <person name="Tang H."/>
            <person name="Krishnakumar V."/>
            <person name="Bidwell S."/>
            <person name="Rosen B."/>
            <person name="Chan A."/>
            <person name="Zhou S."/>
            <person name="Gentzbittel L."/>
            <person name="Childs K.L."/>
            <person name="Yandell M."/>
            <person name="Gundlach H."/>
            <person name="Mayer K.F."/>
            <person name="Schwartz D.C."/>
            <person name="Town C.D."/>
        </authorList>
    </citation>
    <scope>GENOME REANNOTATION</scope>
    <source>
        <strain evidence="2">A17</strain>
        <strain evidence="3 4">cv. Jemalong A17</strain>
    </source>
</reference>
<sequence>MDSNNATMEDETKHLPSGETSLLSDSSDYSKDINLSFPILKVFEARGCKWSTTQNISLQVPLLEKFSIAIWNRHSNKAFKFAIKVYSPHLTDFSYEGDLEQDIVLCDSSSVRIASVVIVVDEDKKNRMEELGFQAYNLLRQIDEVERLKLLFYKGVDDLHKRCLHFCNITSLLSVKLQTMLEKMMISLAFWLRYADMDLEKVKEQIRSLPKRSSFCMIEFSDISSS</sequence>
<accession>A0A072V9L0</accession>